<evidence type="ECO:0000313" key="14">
    <source>
        <dbReference type="EMBL" id="CAJ0608832.1"/>
    </source>
</evidence>
<comment type="caution">
    <text evidence="14">The sequence shown here is derived from an EMBL/GenBank/DDBJ whole genome shotgun (WGS) entry which is preliminary data.</text>
</comment>
<dbReference type="GO" id="GO:0034039">
    <property type="term" value="F:8-oxo-7,8-dihydroguanine DNA N-glycosylase activity"/>
    <property type="evidence" value="ECO:0007669"/>
    <property type="project" value="TreeGrafter"/>
</dbReference>
<evidence type="ECO:0000259" key="13">
    <source>
        <dbReference type="SMART" id="SM00478"/>
    </source>
</evidence>
<dbReference type="Gene3D" id="1.10.1670.10">
    <property type="entry name" value="Helix-hairpin-Helix base-excision DNA repair enzymes (C-terminal)"/>
    <property type="match status" value="1"/>
</dbReference>
<proteinExistence type="inferred from homology"/>
<dbReference type="InterPro" id="IPR023170">
    <property type="entry name" value="HhH_base_excis_C"/>
</dbReference>
<accession>A0AA36HER6</accession>
<dbReference type="Pfam" id="PF00057">
    <property type="entry name" value="Ldl_recept_a"/>
    <property type="match status" value="7"/>
</dbReference>
<dbReference type="GO" id="GO:0005634">
    <property type="term" value="C:nucleus"/>
    <property type="evidence" value="ECO:0007669"/>
    <property type="project" value="TreeGrafter"/>
</dbReference>
<keyword evidence="4" id="KW-0378">Hydrolase</keyword>
<dbReference type="InterPro" id="IPR002172">
    <property type="entry name" value="LDrepeatLR_classA_rpt"/>
</dbReference>
<dbReference type="SMART" id="SM00192">
    <property type="entry name" value="LDLa"/>
    <property type="match status" value="8"/>
</dbReference>
<feature type="disulfide bond" evidence="11">
    <location>
        <begin position="716"/>
        <end position="734"/>
    </location>
</feature>
<dbReference type="InterPro" id="IPR003265">
    <property type="entry name" value="HhH-GPD_domain"/>
</dbReference>
<dbReference type="Gene3D" id="1.10.340.30">
    <property type="entry name" value="Hypothetical protein, domain 2"/>
    <property type="match status" value="1"/>
</dbReference>
<feature type="disulfide bond" evidence="11">
    <location>
        <begin position="709"/>
        <end position="721"/>
    </location>
</feature>
<feature type="disulfide bond" evidence="11">
    <location>
        <begin position="568"/>
        <end position="583"/>
    </location>
</feature>
<evidence type="ECO:0000256" key="2">
    <source>
        <dbReference type="ARBA" id="ARBA00012720"/>
    </source>
</evidence>
<keyword evidence="7" id="KW-0456">Lyase</keyword>
<reference evidence="14" key="1">
    <citation type="submission" date="2023-07" db="EMBL/GenBank/DDBJ databases">
        <authorList>
            <consortium name="CYATHOMIX"/>
        </authorList>
    </citation>
    <scope>NUCLEOTIDE SEQUENCE</scope>
    <source>
        <strain evidence="14">N/A</strain>
    </source>
</reference>
<feature type="disulfide bond" evidence="11">
    <location>
        <begin position="885"/>
        <end position="900"/>
    </location>
</feature>
<dbReference type="Pfam" id="PF07934">
    <property type="entry name" value="OGG_N"/>
    <property type="match status" value="1"/>
</dbReference>
<feature type="domain" description="HhH-GPD" evidence="13">
    <location>
        <begin position="123"/>
        <end position="301"/>
    </location>
</feature>
<dbReference type="InterPro" id="IPR011257">
    <property type="entry name" value="DNA_glycosylase"/>
</dbReference>
<evidence type="ECO:0000256" key="7">
    <source>
        <dbReference type="ARBA" id="ARBA00023239"/>
    </source>
</evidence>
<evidence type="ECO:0000256" key="6">
    <source>
        <dbReference type="ARBA" id="ARBA00023204"/>
    </source>
</evidence>
<feature type="transmembrane region" description="Helical" evidence="12">
    <location>
        <begin position="456"/>
        <end position="482"/>
    </location>
</feature>
<dbReference type="Gene3D" id="3.30.310.40">
    <property type="match status" value="1"/>
</dbReference>
<dbReference type="CDD" id="cd00056">
    <property type="entry name" value="ENDO3c"/>
    <property type="match status" value="1"/>
</dbReference>
<evidence type="ECO:0000256" key="12">
    <source>
        <dbReference type="SAM" id="Phobius"/>
    </source>
</evidence>
<feature type="disulfide bond" evidence="11">
    <location>
        <begin position="650"/>
        <end position="665"/>
    </location>
</feature>
<feature type="disulfide bond" evidence="11">
    <location>
        <begin position="806"/>
        <end position="821"/>
    </location>
</feature>
<keyword evidence="12" id="KW-0812">Transmembrane</keyword>
<dbReference type="GO" id="GO:0140078">
    <property type="term" value="F:class I DNA-(apurinic or apyrimidinic site) endonuclease activity"/>
    <property type="evidence" value="ECO:0007669"/>
    <property type="project" value="UniProtKB-EC"/>
</dbReference>
<keyword evidence="5 11" id="KW-1015">Disulfide bond</keyword>
<dbReference type="SUPFAM" id="SSF48150">
    <property type="entry name" value="DNA-glycosylase"/>
    <property type="match status" value="1"/>
</dbReference>
<dbReference type="GO" id="GO:0003684">
    <property type="term" value="F:damaged DNA binding"/>
    <property type="evidence" value="ECO:0007669"/>
    <property type="project" value="InterPro"/>
</dbReference>
<keyword evidence="6" id="KW-0234">DNA repair</keyword>
<keyword evidence="3" id="KW-0227">DNA damage</keyword>
<keyword evidence="8" id="KW-0511">Multifunctional enzyme</keyword>
<protein>
    <recommendedName>
        <fullName evidence="2">DNA-(apurinic or apyrimidinic site) lyase</fullName>
        <ecNumber evidence="2">4.2.99.18</ecNumber>
    </recommendedName>
</protein>
<evidence type="ECO:0000256" key="5">
    <source>
        <dbReference type="ARBA" id="ARBA00023157"/>
    </source>
</evidence>
<evidence type="ECO:0000256" key="3">
    <source>
        <dbReference type="ARBA" id="ARBA00022763"/>
    </source>
</evidence>
<dbReference type="EC" id="4.2.99.18" evidence="2"/>
<name>A0AA36HER6_CYLNA</name>
<comment type="similarity">
    <text evidence="1">Belongs to the type-1 OGG1 family.</text>
</comment>
<dbReference type="Proteomes" id="UP001176961">
    <property type="component" value="Unassembled WGS sequence"/>
</dbReference>
<keyword evidence="12" id="KW-1133">Transmembrane helix</keyword>
<dbReference type="SMART" id="SM00478">
    <property type="entry name" value="ENDO3c"/>
    <property type="match status" value="1"/>
</dbReference>
<sequence>MNILRITPAELNLKAVLLNGQSFRWRVLNESYYGVVEGVLFYLKRRDESSIEWCCLGKAARSLNIDPATKLCKYLQLEVSLSELWDDWSSKDAFMSELRGVQDLHGIRILRQEPLETLIAFICSANNNIPRISGMVNKLAKLYGDPIVFDSPSQYSYVLEKYPELAYAFPTLPQLIAVQDELTAVLREQQFGYRASYVSETVRKLGKMPSDTLEDLARLPCEEIRKALREFSGVGPKVAECVALMSMGQNHCVPIDRHVFEITKRYFLPHLKESSLTENLNRRLMQFYEEKFGAYAGWAQAVLFNQQLEKFIQHPVATYQSSRPKSVASAKITKKKVKLSRKGSPTLPCTSTFRSLYSNFLWEGPLLTGSNTFDSFICMSVPVDPTLDCSAAVYLLENSKVQTPAEALAQPNMYAPATPGQEQQQQVMDSPEPPKGRLERFRDYLGRTCCSCFLKLPVVVIIVAICIILALLLALIPTIVILTNSERLQTRQSDGLEAGVIRGNHFFPKPDPIEIDEEDMDKLRGSNIRLVHGIPSTALFPPNVSLCEGYGFACTNEPSVVISTALRCDGKSDCPDGSDELNCKRCQSAFSCSISPKTKVRVCLRAEQMCDGVTHCPDGYDEEKHCKTTCDEGEMSCPSTALCLPPSSICDGIVDCDTEDDEVNCEECNRGAKFCEVTKRCIPAGQLCDGIPQCPDKSDEQGCNCRSCCGSDKALCASGECLERSKVCDGIVDCEDGMDEKDCPGTCLLEEGAKIPMVRCADGRTYPEAEACSGAIEQCAYNCTKCDPRLAFTCKDKKCVPQMLVCDGIEDCAEGEDERSCTCAGFDKFECRSASGKTKCISKTKVCDGVWDCMDGKDEMQCKACPHDTIRCAQEGKCIPKISRCDGIADCKDGSDEAGCTCRECIGHHWNTYMCGAGSHCFRRDEVCAPYTICPNATKADKVYCAGRALRGVDWLSKGFDYCLAHFKAGKALRSRQSL</sequence>
<feature type="disulfide bond" evidence="11">
    <location>
        <begin position="847"/>
        <end position="862"/>
    </location>
</feature>
<evidence type="ECO:0000256" key="4">
    <source>
        <dbReference type="ARBA" id="ARBA00022801"/>
    </source>
</evidence>
<gene>
    <name evidence="14" type="ORF">CYNAS_LOCUS20815</name>
</gene>
<dbReference type="InterPro" id="IPR012904">
    <property type="entry name" value="OGG_N"/>
</dbReference>
<dbReference type="PROSITE" id="PS01209">
    <property type="entry name" value="LDLRA_1"/>
    <property type="match status" value="1"/>
</dbReference>
<evidence type="ECO:0000256" key="11">
    <source>
        <dbReference type="PROSITE-ProRule" id="PRU00124"/>
    </source>
</evidence>
<feature type="disulfide bond" evidence="11">
    <location>
        <begin position="688"/>
        <end position="703"/>
    </location>
</feature>
<evidence type="ECO:0000256" key="9">
    <source>
        <dbReference type="ARBA" id="ARBA00023295"/>
    </source>
</evidence>
<dbReference type="PANTHER" id="PTHR10242">
    <property type="entry name" value="8-OXOGUANINE DNA GLYCOSYLASE"/>
    <property type="match status" value="1"/>
</dbReference>
<dbReference type="AlphaFoldDB" id="A0AA36HER6"/>
<feature type="disulfide bond" evidence="11">
    <location>
        <begin position="728"/>
        <end position="743"/>
    </location>
</feature>
<dbReference type="Gene3D" id="4.10.400.10">
    <property type="entry name" value="Low-density Lipoprotein Receptor"/>
    <property type="match status" value="8"/>
</dbReference>
<dbReference type="CDD" id="cd00112">
    <property type="entry name" value="LDLa"/>
    <property type="match status" value="7"/>
</dbReference>
<dbReference type="PRINTS" id="PR00261">
    <property type="entry name" value="LDLRECEPTOR"/>
</dbReference>
<dbReference type="PROSITE" id="PS50068">
    <property type="entry name" value="LDLRA_2"/>
    <property type="match status" value="8"/>
</dbReference>
<keyword evidence="12" id="KW-0472">Membrane</keyword>
<organism evidence="14 15">
    <name type="scientific">Cylicocyclus nassatus</name>
    <name type="common">Nematode worm</name>
    <dbReference type="NCBI Taxonomy" id="53992"/>
    <lineage>
        <taxon>Eukaryota</taxon>
        <taxon>Metazoa</taxon>
        <taxon>Ecdysozoa</taxon>
        <taxon>Nematoda</taxon>
        <taxon>Chromadorea</taxon>
        <taxon>Rhabditida</taxon>
        <taxon>Rhabditina</taxon>
        <taxon>Rhabditomorpha</taxon>
        <taxon>Strongyloidea</taxon>
        <taxon>Strongylidae</taxon>
        <taxon>Cylicocyclus</taxon>
    </lineage>
</organism>
<feature type="disulfide bond" evidence="11">
    <location>
        <begin position="794"/>
        <end position="812"/>
    </location>
</feature>
<dbReference type="InterPro" id="IPR036055">
    <property type="entry name" value="LDL_receptor-like_sf"/>
</dbReference>
<dbReference type="InterPro" id="IPR023415">
    <property type="entry name" value="LDLR_class-A_CS"/>
</dbReference>
<dbReference type="SUPFAM" id="SSF55945">
    <property type="entry name" value="TATA-box binding protein-like"/>
    <property type="match status" value="1"/>
</dbReference>
<evidence type="ECO:0000256" key="10">
    <source>
        <dbReference type="ARBA" id="ARBA00044632"/>
    </source>
</evidence>
<dbReference type="EMBL" id="CATQJL010000326">
    <property type="protein sequence ID" value="CAJ0608832.1"/>
    <property type="molecule type" value="Genomic_DNA"/>
</dbReference>
<dbReference type="InterPro" id="IPR052054">
    <property type="entry name" value="Oxidative_DNA_repair_enzyme"/>
</dbReference>
<keyword evidence="9" id="KW-0326">Glycosidase</keyword>
<dbReference type="SUPFAM" id="SSF57424">
    <property type="entry name" value="LDL receptor-like module"/>
    <property type="match status" value="7"/>
</dbReference>
<dbReference type="PANTHER" id="PTHR10242:SF2">
    <property type="entry name" value="N-GLYCOSYLASE_DNA LYASE"/>
    <property type="match status" value="1"/>
</dbReference>
<dbReference type="GO" id="GO:0006285">
    <property type="term" value="P:base-excision repair, AP site formation"/>
    <property type="evidence" value="ECO:0007669"/>
    <property type="project" value="TreeGrafter"/>
</dbReference>
<comment type="catalytic activity">
    <reaction evidence="10">
        <text>2'-deoxyribonucleotide-(2'-deoxyribose 5'-phosphate)-2'-deoxyribonucleotide-DNA = a 3'-end 2'-deoxyribonucleotide-(2,3-dehydro-2,3-deoxyribose 5'-phosphate)-DNA + a 5'-end 5'-phospho-2'-deoxyribonucleoside-DNA + H(+)</text>
        <dbReference type="Rhea" id="RHEA:66592"/>
        <dbReference type="Rhea" id="RHEA-COMP:13180"/>
        <dbReference type="Rhea" id="RHEA-COMP:16897"/>
        <dbReference type="Rhea" id="RHEA-COMP:17067"/>
        <dbReference type="ChEBI" id="CHEBI:15378"/>
        <dbReference type="ChEBI" id="CHEBI:136412"/>
        <dbReference type="ChEBI" id="CHEBI:157695"/>
        <dbReference type="ChEBI" id="CHEBI:167181"/>
        <dbReference type="EC" id="4.2.99.18"/>
    </reaction>
</comment>
<evidence type="ECO:0000313" key="15">
    <source>
        <dbReference type="Proteomes" id="UP001176961"/>
    </source>
</evidence>
<keyword evidence="15" id="KW-1185">Reference proteome</keyword>
<comment type="caution">
    <text evidence="11">Lacks conserved residue(s) required for the propagation of feature annotation.</text>
</comment>
<evidence type="ECO:0000256" key="8">
    <source>
        <dbReference type="ARBA" id="ARBA00023268"/>
    </source>
</evidence>
<dbReference type="GO" id="GO:0006289">
    <property type="term" value="P:nucleotide-excision repair"/>
    <property type="evidence" value="ECO:0007669"/>
    <property type="project" value="InterPro"/>
</dbReference>
<evidence type="ECO:0000256" key="1">
    <source>
        <dbReference type="ARBA" id="ARBA00010679"/>
    </source>
</evidence>